<evidence type="ECO:0000256" key="6">
    <source>
        <dbReference type="PROSITE-ProRule" id="PRU00560"/>
    </source>
</evidence>
<dbReference type="GO" id="GO:0016787">
    <property type="term" value="F:hydrolase activity"/>
    <property type="evidence" value="ECO:0007669"/>
    <property type="project" value="UniProtKB-UniRule"/>
</dbReference>
<organism evidence="8 9">
    <name type="scientific">Candidatus Dojkabacteria bacterium</name>
    <dbReference type="NCBI Taxonomy" id="2099670"/>
    <lineage>
        <taxon>Bacteria</taxon>
        <taxon>Candidatus Dojkabacteria</taxon>
    </lineage>
</organism>
<dbReference type="GO" id="GO:0005829">
    <property type="term" value="C:cytosol"/>
    <property type="evidence" value="ECO:0007669"/>
    <property type="project" value="TreeGrafter"/>
</dbReference>
<evidence type="ECO:0000256" key="4">
    <source>
        <dbReference type="ARBA" id="ARBA00022840"/>
    </source>
</evidence>
<dbReference type="Gene3D" id="1.10.10.160">
    <property type="match status" value="1"/>
</dbReference>
<dbReference type="PANTHER" id="PTHR11070">
    <property type="entry name" value="UVRD / RECB / PCRA DNA HELICASE FAMILY MEMBER"/>
    <property type="match status" value="1"/>
</dbReference>
<keyword evidence="4 6" id="KW-0067">ATP-binding</keyword>
<evidence type="ECO:0000259" key="7">
    <source>
        <dbReference type="PROSITE" id="PS51198"/>
    </source>
</evidence>
<dbReference type="GO" id="GO:0000725">
    <property type="term" value="P:recombinational repair"/>
    <property type="evidence" value="ECO:0007669"/>
    <property type="project" value="TreeGrafter"/>
</dbReference>
<evidence type="ECO:0000256" key="1">
    <source>
        <dbReference type="ARBA" id="ARBA00022741"/>
    </source>
</evidence>
<keyword evidence="3 6" id="KW-0347">Helicase</keyword>
<dbReference type="CDD" id="cd17932">
    <property type="entry name" value="DEXQc_UvrD"/>
    <property type="match status" value="1"/>
</dbReference>
<evidence type="ECO:0000256" key="3">
    <source>
        <dbReference type="ARBA" id="ARBA00022806"/>
    </source>
</evidence>
<proteinExistence type="predicted"/>
<dbReference type="Gene3D" id="3.40.50.300">
    <property type="entry name" value="P-loop containing nucleotide triphosphate hydrolases"/>
    <property type="match status" value="1"/>
</dbReference>
<sequence length="208" mass="24855">ADISNRIDEYLADLPNRREYIYQVSRGTFIKGALKQAKYDEEVSRMEMLRSAAELYPRFGRALQEARRYDYDDMILWVIRAFEENEALLRTYQEQYLYFLVDEFQDTNGAQNEILNFLTAYWDNPNLFIVGDDDQSIYEFQGARLKNLTDFYDRYREHLQLVVLKNNYRSSQKILDSSRELIRRNERRIINNLEELGLEKNLTASNPA</sequence>
<feature type="non-terminal residue" evidence="8">
    <location>
        <position position="1"/>
    </location>
</feature>
<reference evidence="8" key="1">
    <citation type="submission" date="2020-04" db="EMBL/GenBank/DDBJ databases">
        <authorList>
            <person name="Zhang T."/>
        </authorList>
    </citation>
    <scope>NUCLEOTIDE SEQUENCE</scope>
    <source>
        <strain evidence="8">HKST-UBA11</strain>
    </source>
</reference>
<dbReference type="InterPro" id="IPR014016">
    <property type="entry name" value="UvrD-like_ATP-bd"/>
</dbReference>
<gene>
    <name evidence="8" type="ORF">KC717_07145</name>
</gene>
<reference evidence="8" key="2">
    <citation type="journal article" date="2021" name="Microbiome">
        <title>Successional dynamics and alternative stable states in a saline activated sludge microbial community over 9 years.</title>
        <authorList>
            <person name="Wang Y."/>
            <person name="Ye J."/>
            <person name="Ju F."/>
            <person name="Liu L."/>
            <person name="Boyd J.A."/>
            <person name="Deng Y."/>
            <person name="Parks D.H."/>
            <person name="Jiang X."/>
            <person name="Yin X."/>
            <person name="Woodcroft B.J."/>
            <person name="Tyson G.W."/>
            <person name="Hugenholtz P."/>
            <person name="Polz M.F."/>
            <person name="Zhang T."/>
        </authorList>
    </citation>
    <scope>NUCLEOTIDE SEQUENCE</scope>
    <source>
        <strain evidence="8">HKST-UBA11</strain>
    </source>
</reference>
<accession>A0A955LAI7</accession>
<keyword evidence="1 6" id="KW-0547">Nucleotide-binding</keyword>
<dbReference type="GO" id="GO:0033202">
    <property type="term" value="C:DNA helicase complex"/>
    <property type="evidence" value="ECO:0007669"/>
    <property type="project" value="TreeGrafter"/>
</dbReference>
<dbReference type="PANTHER" id="PTHR11070:SF2">
    <property type="entry name" value="ATP-DEPENDENT DNA HELICASE SRS2"/>
    <property type="match status" value="1"/>
</dbReference>
<evidence type="ECO:0000313" key="9">
    <source>
        <dbReference type="Proteomes" id="UP000754563"/>
    </source>
</evidence>
<dbReference type="GO" id="GO:0005524">
    <property type="term" value="F:ATP binding"/>
    <property type="evidence" value="ECO:0007669"/>
    <property type="project" value="UniProtKB-UniRule"/>
</dbReference>
<keyword evidence="5" id="KW-0238">DNA-binding</keyword>
<dbReference type="EMBL" id="JAGQLH010000156">
    <property type="protein sequence ID" value="MCA9386391.1"/>
    <property type="molecule type" value="Genomic_DNA"/>
</dbReference>
<comment type="caution">
    <text evidence="8">The sequence shown here is derived from an EMBL/GenBank/DDBJ whole genome shotgun (WGS) entry which is preliminary data.</text>
</comment>
<dbReference type="PROSITE" id="PS51198">
    <property type="entry name" value="UVRD_HELICASE_ATP_BIND"/>
    <property type="match status" value="1"/>
</dbReference>
<dbReference type="InterPro" id="IPR000212">
    <property type="entry name" value="DNA_helicase_UvrD/REP"/>
</dbReference>
<protein>
    <submittedName>
        <fullName evidence="8">ATP-dependent helicase</fullName>
    </submittedName>
</protein>
<dbReference type="SUPFAM" id="SSF52540">
    <property type="entry name" value="P-loop containing nucleoside triphosphate hydrolases"/>
    <property type="match status" value="1"/>
</dbReference>
<dbReference type="GO" id="GO:0043138">
    <property type="term" value="F:3'-5' DNA helicase activity"/>
    <property type="evidence" value="ECO:0007669"/>
    <property type="project" value="TreeGrafter"/>
</dbReference>
<evidence type="ECO:0000313" key="8">
    <source>
        <dbReference type="EMBL" id="MCA9386391.1"/>
    </source>
</evidence>
<name>A0A955LAI7_9BACT</name>
<dbReference type="AlphaFoldDB" id="A0A955LAI7"/>
<dbReference type="InterPro" id="IPR027417">
    <property type="entry name" value="P-loop_NTPase"/>
</dbReference>
<keyword evidence="2 6" id="KW-0378">Hydrolase</keyword>
<comment type="caution">
    <text evidence="6">Lacks conserved residue(s) required for the propagation of feature annotation.</text>
</comment>
<dbReference type="Proteomes" id="UP000754563">
    <property type="component" value="Unassembled WGS sequence"/>
</dbReference>
<dbReference type="GO" id="GO:0003677">
    <property type="term" value="F:DNA binding"/>
    <property type="evidence" value="ECO:0007669"/>
    <property type="project" value="UniProtKB-KW"/>
</dbReference>
<evidence type="ECO:0000256" key="5">
    <source>
        <dbReference type="ARBA" id="ARBA00023125"/>
    </source>
</evidence>
<dbReference type="InterPro" id="IPR013986">
    <property type="entry name" value="DExx_box_DNA_helicase_dom_sf"/>
</dbReference>
<evidence type="ECO:0000256" key="2">
    <source>
        <dbReference type="ARBA" id="ARBA00022801"/>
    </source>
</evidence>
<feature type="domain" description="UvrD-like helicase ATP-binding" evidence="7">
    <location>
        <begin position="1"/>
        <end position="171"/>
    </location>
</feature>
<feature type="non-terminal residue" evidence="8">
    <location>
        <position position="208"/>
    </location>
</feature>
<dbReference type="Pfam" id="PF00580">
    <property type="entry name" value="UvrD-helicase"/>
    <property type="match status" value="1"/>
</dbReference>